<dbReference type="InterPro" id="IPR056625">
    <property type="entry name" value="SH3_CYT4"/>
</dbReference>
<organism evidence="3">
    <name type="scientific">Mytilinidion resinicola</name>
    <dbReference type="NCBI Taxonomy" id="574789"/>
    <lineage>
        <taxon>Eukaryota</taxon>
        <taxon>Fungi</taxon>
        <taxon>Dikarya</taxon>
        <taxon>Ascomycota</taxon>
        <taxon>Pezizomycotina</taxon>
        <taxon>Dothideomycetes</taxon>
        <taxon>Pleosporomycetidae</taxon>
        <taxon>Mytilinidiales</taxon>
        <taxon>Mytilinidiaceae</taxon>
        <taxon>Mytilinidion</taxon>
    </lineage>
</organism>
<evidence type="ECO:0000313" key="5">
    <source>
        <dbReference type="RefSeq" id="XP_033582881.1"/>
    </source>
</evidence>
<dbReference type="Pfam" id="PF00773">
    <property type="entry name" value="RNB"/>
    <property type="match status" value="1"/>
</dbReference>
<dbReference type="InterPro" id="IPR050180">
    <property type="entry name" value="RNR_Ribonuclease"/>
</dbReference>
<evidence type="ECO:0000256" key="1">
    <source>
        <dbReference type="SAM" id="Coils"/>
    </source>
</evidence>
<dbReference type="Proteomes" id="UP000504636">
    <property type="component" value="Unplaced"/>
</dbReference>
<dbReference type="InterPro" id="IPR057912">
    <property type="entry name" value="OB_CYT4_C"/>
</dbReference>
<dbReference type="GO" id="GO:0003723">
    <property type="term" value="F:RNA binding"/>
    <property type="evidence" value="ECO:0007669"/>
    <property type="project" value="InterPro"/>
</dbReference>
<keyword evidence="4" id="KW-1185">Reference proteome</keyword>
<feature type="domain" description="RNB" evidence="2">
    <location>
        <begin position="453"/>
        <end position="813"/>
    </location>
</feature>
<evidence type="ECO:0000313" key="3">
    <source>
        <dbReference type="EMBL" id="KAF2815917.1"/>
    </source>
</evidence>
<dbReference type="EMBL" id="MU003693">
    <property type="protein sequence ID" value="KAF2815917.1"/>
    <property type="molecule type" value="Genomic_DNA"/>
</dbReference>
<dbReference type="Pfam" id="PF25522">
    <property type="entry name" value="OB_cyt-4"/>
    <property type="match status" value="1"/>
</dbReference>
<keyword evidence="1" id="KW-0175">Coiled coil</keyword>
<dbReference type="InterPro" id="IPR012340">
    <property type="entry name" value="NA-bd_OB-fold"/>
</dbReference>
<dbReference type="InterPro" id="IPR001900">
    <property type="entry name" value="RNase_II/R"/>
</dbReference>
<dbReference type="Pfam" id="PF23216">
    <property type="entry name" value="WHD_CYT4"/>
    <property type="match status" value="1"/>
</dbReference>
<reference evidence="5" key="2">
    <citation type="submission" date="2020-04" db="EMBL/GenBank/DDBJ databases">
        <authorList>
            <consortium name="NCBI Genome Project"/>
        </authorList>
    </citation>
    <scope>NUCLEOTIDE SEQUENCE</scope>
    <source>
        <strain evidence="5">CBS 304.34</strain>
    </source>
</reference>
<proteinExistence type="predicted"/>
<reference evidence="3 5" key="1">
    <citation type="journal article" date="2020" name="Stud. Mycol.">
        <title>101 Dothideomycetes genomes: a test case for predicting lifestyles and emergence of pathogens.</title>
        <authorList>
            <person name="Haridas S."/>
            <person name="Albert R."/>
            <person name="Binder M."/>
            <person name="Bloem J."/>
            <person name="Labutti K."/>
            <person name="Salamov A."/>
            <person name="Andreopoulos B."/>
            <person name="Baker S."/>
            <person name="Barry K."/>
            <person name="Bills G."/>
            <person name="Bluhm B."/>
            <person name="Cannon C."/>
            <person name="Castanera R."/>
            <person name="Culley D."/>
            <person name="Daum C."/>
            <person name="Ezra D."/>
            <person name="Gonzalez J."/>
            <person name="Henrissat B."/>
            <person name="Kuo A."/>
            <person name="Liang C."/>
            <person name="Lipzen A."/>
            <person name="Lutzoni F."/>
            <person name="Magnuson J."/>
            <person name="Mondo S."/>
            <person name="Nolan M."/>
            <person name="Ohm R."/>
            <person name="Pangilinan J."/>
            <person name="Park H.-J."/>
            <person name="Ramirez L."/>
            <person name="Alfaro M."/>
            <person name="Sun H."/>
            <person name="Tritt A."/>
            <person name="Yoshinaga Y."/>
            <person name="Zwiers L.-H."/>
            <person name="Turgeon B."/>
            <person name="Goodwin S."/>
            <person name="Spatafora J."/>
            <person name="Crous P."/>
            <person name="Grigoriev I."/>
        </authorList>
    </citation>
    <scope>NUCLEOTIDE SEQUENCE</scope>
    <source>
        <strain evidence="3 5">CBS 304.34</strain>
    </source>
</reference>
<evidence type="ECO:0000313" key="4">
    <source>
        <dbReference type="Proteomes" id="UP000504636"/>
    </source>
</evidence>
<dbReference type="GO" id="GO:0006402">
    <property type="term" value="P:mRNA catabolic process"/>
    <property type="evidence" value="ECO:0007669"/>
    <property type="project" value="TreeGrafter"/>
</dbReference>
<dbReference type="SUPFAM" id="SSF50249">
    <property type="entry name" value="Nucleic acid-binding proteins"/>
    <property type="match status" value="1"/>
</dbReference>
<name>A0A6A6Z6M6_9PEZI</name>
<protein>
    <submittedName>
        <fullName evidence="3 5">RNB-domain-containing protein</fullName>
    </submittedName>
</protein>
<reference evidence="5" key="3">
    <citation type="submission" date="2025-04" db="UniProtKB">
        <authorList>
            <consortium name="RefSeq"/>
        </authorList>
    </citation>
    <scope>IDENTIFICATION</scope>
    <source>
        <strain evidence="5">CBS 304.34</strain>
    </source>
</reference>
<sequence length="955" mass="107981">MPQPGQPSNNNLPVRKRLELWNEEFGVPNAEQLDPFERHPIVKGDTMNSLVKLTSSNDELKEAMEQADDEREFLEDPSIASVFMNPGDVVEVSGGKAGLPKLAVFTQQIEREMQFYLMDGAYIHVPISKVKYVMPGIIDTSLIEKILPYLPTKPVTDEAREALVGKVDVPRDFGAPIVHTLMGLWNQSEKIYRENAAVLDNIYDSFCHPSNTIFITLESIARKLFAPRGSSHDLYEAPPALLLAIRNKEVEAMQLCLDWVREYQEYLANRVTKYNARPVDSASAERHSQGAGYIAKFTDKARALVALSRQTRPPTKQGNIGPSKERFPISKSSSAMRLKYAENFSDADTLIIAFLESWTLASKFAKFGQLHSAAAFIINTVGCYPDDQPCDRGSGQVFLQEIGVLVPYENRLAYDEGLMLPTSRFSRQLELISREAFNKRESPGFTDSLASLRRDLGETTVYCVDDPSAAEIDDGLSIARIPDSSESWVSIHIANPSAFFDQNHVLAKLAAHMTETVYMPERSYSMMPTWATTKHFSLGPDRPALTFSARVNKKGEILEKKIEPTLLRNVKYVAPDTISRYFDVEQKKNSEHWIVGGEPQEVRATRKMVDELEELDLQNLGELNTLANARAQLRKDAGGLFLDQSSVDVKVYETYQRSGLGWTQPSHETARFVRGDPVIELKPEPLLNMFSEKSTLKSILVQEMMLLGCEIGAAWCSERNIPTIFRGSVRNPRSVSIDEFKRDVLDPASEKHQGVLPLSVGIKYMEMMGVTVATSKALRHVFLGMSHYAKVTSPLRRYGDMVTHWQIGSALLEEAKTGKSLVGSTNHDYLTFSEPQIKRLCTTIQPRERIISQTKEKSLRFWCTHYYFRAFYFKEAPLPETFTVRIQTHNYKNKNCLVRAEDSSISMMMDLPPKGQPDARIGDRWEVKLQEVDIYFLEILVTPIRLIEREDGTRI</sequence>
<accession>A0A6A6Z6M6</accession>
<dbReference type="Pfam" id="PF23214">
    <property type="entry name" value="SH3_CYT4"/>
    <property type="match status" value="1"/>
</dbReference>
<dbReference type="PANTHER" id="PTHR23355:SF65">
    <property type="entry name" value="EXORIBONUCLEASE CYT-4, PUTATIVE (AFU_ORTHOLOGUE AFUA_7G01550)-RELATED"/>
    <property type="match status" value="1"/>
</dbReference>
<dbReference type="GeneID" id="54455945"/>
<dbReference type="SMART" id="SM00955">
    <property type="entry name" value="RNB"/>
    <property type="match status" value="1"/>
</dbReference>
<dbReference type="PANTHER" id="PTHR23355">
    <property type="entry name" value="RIBONUCLEASE"/>
    <property type="match status" value="1"/>
</dbReference>
<evidence type="ECO:0000259" key="2">
    <source>
        <dbReference type="SMART" id="SM00955"/>
    </source>
</evidence>
<dbReference type="InterPro" id="IPR056624">
    <property type="entry name" value="WH_CYT4"/>
</dbReference>
<gene>
    <name evidence="3 5" type="ORF">BDZ99DRAFT_377021</name>
</gene>
<dbReference type="AlphaFoldDB" id="A0A6A6Z6M6"/>
<feature type="coiled-coil region" evidence="1">
    <location>
        <begin position="50"/>
        <end position="77"/>
    </location>
</feature>
<dbReference type="OrthoDB" id="2285229at2759"/>
<dbReference type="RefSeq" id="XP_033582881.1">
    <property type="nucleotide sequence ID" value="XM_033715052.1"/>
</dbReference>
<dbReference type="GO" id="GO:0000175">
    <property type="term" value="F:3'-5'-RNA exonuclease activity"/>
    <property type="evidence" value="ECO:0007669"/>
    <property type="project" value="TreeGrafter"/>
</dbReference>
<dbReference type="GO" id="GO:0000932">
    <property type="term" value="C:P-body"/>
    <property type="evidence" value="ECO:0007669"/>
    <property type="project" value="TreeGrafter"/>
</dbReference>